<protein>
    <recommendedName>
        <fullName evidence="3">Lipoprotein</fullName>
    </recommendedName>
</protein>
<reference evidence="1 2" key="1">
    <citation type="submission" date="2023-09" db="EMBL/GenBank/DDBJ databases">
        <title>Novel taxa isolated from Blanes Bay.</title>
        <authorList>
            <person name="Rey-Velasco X."/>
            <person name="Lucena T."/>
        </authorList>
    </citation>
    <scope>NUCLEOTIDE SEQUENCE [LARGE SCALE GENOMIC DNA]</scope>
    <source>
        <strain evidence="1 2">S356</strain>
    </source>
</reference>
<dbReference type="RefSeq" id="WP_349240496.1">
    <property type="nucleotide sequence ID" value="NZ_JAVTTO010000001.1"/>
</dbReference>
<dbReference type="EMBL" id="JAVTTO010000001">
    <property type="protein sequence ID" value="MDT7831245.1"/>
    <property type="molecule type" value="Genomic_DNA"/>
</dbReference>
<evidence type="ECO:0008006" key="3">
    <source>
        <dbReference type="Google" id="ProtNLM"/>
    </source>
</evidence>
<evidence type="ECO:0000313" key="1">
    <source>
        <dbReference type="EMBL" id="MDT7831245.1"/>
    </source>
</evidence>
<dbReference type="PROSITE" id="PS51257">
    <property type="entry name" value="PROKAR_LIPOPROTEIN"/>
    <property type="match status" value="1"/>
</dbReference>
<name>A0ABU3LBZ6_9FLAO</name>
<dbReference type="Proteomes" id="UP001257277">
    <property type="component" value="Unassembled WGS sequence"/>
</dbReference>
<gene>
    <name evidence="1" type="ORF">RQM59_02580</name>
</gene>
<accession>A0ABU3LBZ6</accession>
<proteinExistence type="predicted"/>
<sequence>MKKLLYLVTLVLIISCAKEPEKCESFKLGEFYMFFDGERKSYYKIDRSENEQLELDTRGNKVFYTVEWLSKCSYVLKFDPDKNELIPEMKMINEDGGLVIVLENTPSREKCINYTSYVKDYEESSKRTGMFCKGDD</sequence>
<comment type="caution">
    <text evidence="1">The sequence shown here is derived from an EMBL/GenBank/DDBJ whole genome shotgun (WGS) entry which is preliminary data.</text>
</comment>
<evidence type="ECO:0000313" key="2">
    <source>
        <dbReference type="Proteomes" id="UP001257277"/>
    </source>
</evidence>
<keyword evidence="2" id="KW-1185">Reference proteome</keyword>
<organism evidence="1 2">
    <name type="scientific">Asprobacillus argus</name>
    <dbReference type="NCBI Taxonomy" id="3076534"/>
    <lineage>
        <taxon>Bacteria</taxon>
        <taxon>Pseudomonadati</taxon>
        <taxon>Bacteroidota</taxon>
        <taxon>Flavobacteriia</taxon>
        <taxon>Flavobacteriales</taxon>
        <taxon>Flavobacteriaceae</taxon>
        <taxon>Asprobacillus</taxon>
    </lineage>
</organism>